<dbReference type="SMART" id="SM00382">
    <property type="entry name" value="AAA"/>
    <property type="match status" value="1"/>
</dbReference>
<evidence type="ECO:0000256" key="5">
    <source>
        <dbReference type="ARBA" id="ARBA00023125"/>
    </source>
</evidence>
<accession>A0A9D2D101</accession>
<dbReference type="GO" id="GO:0005524">
    <property type="term" value="F:ATP binding"/>
    <property type="evidence" value="ECO:0007669"/>
    <property type="project" value="UniProtKB-KW"/>
</dbReference>
<dbReference type="Gene3D" id="3.30.450.20">
    <property type="entry name" value="PAS domain"/>
    <property type="match status" value="1"/>
</dbReference>
<keyword evidence="4" id="KW-0805">Transcription regulation</keyword>
<dbReference type="InterPro" id="IPR035965">
    <property type="entry name" value="PAS-like_dom_sf"/>
</dbReference>
<dbReference type="InterPro" id="IPR003593">
    <property type="entry name" value="AAA+_ATPase"/>
</dbReference>
<dbReference type="Proteomes" id="UP000824024">
    <property type="component" value="Unassembled WGS sequence"/>
</dbReference>
<organism evidence="10 11">
    <name type="scientific">Candidatus Eubacterium avistercoris</name>
    <dbReference type="NCBI Taxonomy" id="2838567"/>
    <lineage>
        <taxon>Bacteria</taxon>
        <taxon>Bacillati</taxon>
        <taxon>Bacillota</taxon>
        <taxon>Clostridia</taxon>
        <taxon>Eubacteriales</taxon>
        <taxon>Eubacteriaceae</taxon>
        <taxon>Eubacterium</taxon>
    </lineage>
</organism>
<keyword evidence="1" id="KW-0547">Nucleotide-binding</keyword>
<dbReference type="InterPro" id="IPR009057">
    <property type="entry name" value="Homeodomain-like_sf"/>
</dbReference>
<dbReference type="InterPro" id="IPR013767">
    <property type="entry name" value="PAS_fold"/>
</dbReference>
<dbReference type="Gene3D" id="1.10.8.60">
    <property type="match status" value="1"/>
</dbReference>
<evidence type="ECO:0000256" key="4">
    <source>
        <dbReference type="ARBA" id="ARBA00023015"/>
    </source>
</evidence>
<reference evidence="10" key="1">
    <citation type="journal article" date="2021" name="PeerJ">
        <title>Extensive microbial diversity within the chicken gut microbiome revealed by metagenomics and culture.</title>
        <authorList>
            <person name="Gilroy R."/>
            <person name="Ravi A."/>
            <person name="Getino M."/>
            <person name="Pursley I."/>
            <person name="Horton D.L."/>
            <person name="Alikhan N.F."/>
            <person name="Baker D."/>
            <person name="Gharbi K."/>
            <person name="Hall N."/>
            <person name="Watson M."/>
            <person name="Adriaenssens E.M."/>
            <person name="Foster-Nyarko E."/>
            <person name="Jarju S."/>
            <person name="Secka A."/>
            <person name="Antonio M."/>
            <person name="Oren A."/>
            <person name="Chaudhuri R.R."/>
            <person name="La Ragione R."/>
            <person name="Hildebrand F."/>
            <person name="Pallen M.J."/>
        </authorList>
    </citation>
    <scope>NUCLEOTIDE SEQUENCE</scope>
    <source>
        <strain evidence="10">CHK192-9172</strain>
    </source>
</reference>
<keyword evidence="5" id="KW-0238">DNA-binding</keyword>
<protein>
    <recommendedName>
        <fullName evidence="7">HTH-type transcriptional regulatory protein TyrR</fullName>
    </recommendedName>
</protein>
<dbReference type="InterPro" id="IPR027417">
    <property type="entry name" value="P-loop_NTPase"/>
</dbReference>
<dbReference type="InterPro" id="IPR025662">
    <property type="entry name" value="Sigma_54_int_dom_ATP-bd_1"/>
</dbReference>
<evidence type="ECO:0000256" key="1">
    <source>
        <dbReference type="ARBA" id="ARBA00022741"/>
    </source>
</evidence>
<gene>
    <name evidence="10" type="ORF">IAA08_01325</name>
</gene>
<dbReference type="InterPro" id="IPR025943">
    <property type="entry name" value="Sigma_54_int_dom_ATP-bd_2"/>
</dbReference>
<dbReference type="PROSITE" id="PS50112">
    <property type="entry name" value="PAS"/>
    <property type="match status" value="1"/>
</dbReference>
<sequence length="511" mass="57214">MNQYMEIRRILEMLQDTMKLSSDPVITEKLSDIRQELLLFLEHDIDFKEVIDGLDDSIFITDNKGNVLYVNPAYTKNTGILPAEVLDHNIKDLIGVDKVYTGGAVPDVLETGKPVFRLSNTYKGGQEKTGYVSGTPIFDSEGNLRQVVALSRPIINLTSLQKDFNTFVQKIHDLEDSQKTITKNSEEHLSSQMIGKDTSLSNIWTLISHVAPSDATVLITGESGVGKEVIADEIYKNSNRSNAPFIKINCASIPAHLLESELFGYEKGAFSGASSKGKPGLFELANNGTLMLDEIGDMPMDLQVKLLRAIQQQEITRIGGTKPIKLNIRFLALTNSDLEEKIANGTFRQDLYYRLNVIPIHVPPLRERLSDIEPLCDYFIGVFSAKYHRPFSLTPKQYDYMRQYQWPGNIRELENIIEYLVLCSSGVEQVDNSLITSLLHISSEQEAVPSSPGDFNEAVARFEKQLLERTLSESSSLREAGRKLNINASTISRKIKQYNIHYPASGKSSGE</sequence>
<dbReference type="PROSITE" id="PS00688">
    <property type="entry name" value="SIGMA54_INTERACT_3"/>
    <property type="match status" value="1"/>
</dbReference>
<evidence type="ECO:0000259" key="9">
    <source>
        <dbReference type="PROSITE" id="PS50112"/>
    </source>
</evidence>
<keyword evidence="3" id="KW-0067">ATP-binding</keyword>
<reference evidence="10" key="2">
    <citation type="submission" date="2021-04" db="EMBL/GenBank/DDBJ databases">
        <authorList>
            <person name="Gilroy R."/>
        </authorList>
    </citation>
    <scope>NUCLEOTIDE SEQUENCE</scope>
    <source>
        <strain evidence="10">CHK192-9172</strain>
    </source>
</reference>
<dbReference type="InterPro" id="IPR002078">
    <property type="entry name" value="Sigma_54_int"/>
</dbReference>
<keyword evidence="6" id="KW-0804">Transcription</keyword>
<dbReference type="GO" id="GO:0003677">
    <property type="term" value="F:DNA binding"/>
    <property type="evidence" value="ECO:0007669"/>
    <property type="project" value="UniProtKB-KW"/>
</dbReference>
<dbReference type="SUPFAM" id="SSF55785">
    <property type="entry name" value="PYP-like sensor domain (PAS domain)"/>
    <property type="match status" value="1"/>
</dbReference>
<dbReference type="InterPro" id="IPR058031">
    <property type="entry name" value="AAA_lid_NorR"/>
</dbReference>
<dbReference type="Pfam" id="PF00158">
    <property type="entry name" value="Sigma54_activat"/>
    <property type="match status" value="1"/>
</dbReference>
<dbReference type="Pfam" id="PF00989">
    <property type="entry name" value="PAS"/>
    <property type="match status" value="1"/>
</dbReference>
<dbReference type="FunFam" id="3.40.50.300:FF:000006">
    <property type="entry name" value="DNA-binding transcriptional regulator NtrC"/>
    <property type="match status" value="1"/>
</dbReference>
<dbReference type="PANTHER" id="PTHR32071:SF117">
    <property type="entry name" value="PTS-DEPENDENT DIHYDROXYACETONE KINASE OPERON REGULATORY PROTEIN-RELATED"/>
    <property type="match status" value="1"/>
</dbReference>
<dbReference type="PANTHER" id="PTHR32071">
    <property type="entry name" value="TRANSCRIPTIONAL REGULATORY PROTEIN"/>
    <property type="match status" value="1"/>
</dbReference>
<dbReference type="InterPro" id="IPR000014">
    <property type="entry name" value="PAS"/>
</dbReference>
<comment type="caution">
    <text evidence="10">The sequence shown here is derived from an EMBL/GenBank/DDBJ whole genome shotgun (WGS) entry which is preliminary data.</text>
</comment>
<evidence type="ECO:0000256" key="3">
    <source>
        <dbReference type="ARBA" id="ARBA00022840"/>
    </source>
</evidence>
<dbReference type="Pfam" id="PF18024">
    <property type="entry name" value="HTH_50"/>
    <property type="match status" value="1"/>
</dbReference>
<evidence type="ECO:0000256" key="7">
    <source>
        <dbReference type="ARBA" id="ARBA00029500"/>
    </source>
</evidence>
<evidence type="ECO:0000313" key="11">
    <source>
        <dbReference type="Proteomes" id="UP000824024"/>
    </source>
</evidence>
<name>A0A9D2D101_9FIRM</name>
<dbReference type="Gene3D" id="1.10.10.60">
    <property type="entry name" value="Homeodomain-like"/>
    <property type="match status" value="1"/>
</dbReference>
<feature type="domain" description="Sigma-54 factor interaction" evidence="8">
    <location>
        <begin position="193"/>
        <end position="422"/>
    </location>
</feature>
<evidence type="ECO:0000256" key="2">
    <source>
        <dbReference type="ARBA" id="ARBA00022797"/>
    </source>
</evidence>
<proteinExistence type="predicted"/>
<dbReference type="SUPFAM" id="SSF46689">
    <property type="entry name" value="Homeodomain-like"/>
    <property type="match status" value="1"/>
</dbReference>
<keyword evidence="2" id="KW-0058">Aromatic hydrocarbons catabolism</keyword>
<dbReference type="InterPro" id="IPR025944">
    <property type="entry name" value="Sigma_54_int_dom_CS"/>
</dbReference>
<dbReference type="PROSITE" id="PS50045">
    <property type="entry name" value="SIGMA54_INTERACT_4"/>
    <property type="match status" value="1"/>
</dbReference>
<dbReference type="NCBIfam" id="TIGR00229">
    <property type="entry name" value="sensory_box"/>
    <property type="match status" value="1"/>
</dbReference>
<evidence type="ECO:0000313" key="10">
    <source>
        <dbReference type="EMBL" id="HIZ06558.1"/>
    </source>
</evidence>
<feature type="domain" description="PAS" evidence="9">
    <location>
        <begin position="43"/>
        <end position="94"/>
    </location>
</feature>
<dbReference type="SMART" id="SM00091">
    <property type="entry name" value="PAS"/>
    <property type="match status" value="1"/>
</dbReference>
<evidence type="ECO:0000259" key="8">
    <source>
        <dbReference type="PROSITE" id="PS50045"/>
    </source>
</evidence>
<dbReference type="EMBL" id="DXCH01000036">
    <property type="protein sequence ID" value="HIZ06558.1"/>
    <property type="molecule type" value="Genomic_DNA"/>
</dbReference>
<dbReference type="AlphaFoldDB" id="A0A9D2D101"/>
<dbReference type="SUPFAM" id="SSF52540">
    <property type="entry name" value="P-loop containing nucleoside triphosphate hydrolases"/>
    <property type="match status" value="1"/>
</dbReference>
<evidence type="ECO:0000256" key="6">
    <source>
        <dbReference type="ARBA" id="ARBA00023163"/>
    </source>
</evidence>
<dbReference type="GO" id="GO:0006355">
    <property type="term" value="P:regulation of DNA-templated transcription"/>
    <property type="evidence" value="ECO:0007669"/>
    <property type="project" value="InterPro"/>
</dbReference>
<dbReference type="PROSITE" id="PS00675">
    <property type="entry name" value="SIGMA54_INTERACT_1"/>
    <property type="match status" value="1"/>
</dbReference>
<dbReference type="Pfam" id="PF25601">
    <property type="entry name" value="AAA_lid_14"/>
    <property type="match status" value="1"/>
</dbReference>
<dbReference type="CDD" id="cd00009">
    <property type="entry name" value="AAA"/>
    <property type="match status" value="1"/>
</dbReference>
<dbReference type="PROSITE" id="PS00676">
    <property type="entry name" value="SIGMA54_INTERACT_2"/>
    <property type="match status" value="1"/>
</dbReference>
<dbReference type="InterPro" id="IPR030828">
    <property type="entry name" value="HTH_TyrR"/>
</dbReference>
<dbReference type="CDD" id="cd00130">
    <property type="entry name" value="PAS"/>
    <property type="match status" value="1"/>
</dbReference>
<dbReference type="Gene3D" id="3.40.50.300">
    <property type="entry name" value="P-loop containing nucleotide triphosphate hydrolases"/>
    <property type="match status" value="1"/>
</dbReference>